<dbReference type="Pfam" id="PF13613">
    <property type="entry name" value="HTH_Tnp_4"/>
    <property type="match status" value="1"/>
</dbReference>
<gene>
    <name evidence="5" type="ORF">PEVE_00037608</name>
</gene>
<dbReference type="Proteomes" id="UP001159427">
    <property type="component" value="Unassembled WGS sequence"/>
</dbReference>
<feature type="non-terminal residue" evidence="5">
    <location>
        <position position="428"/>
    </location>
</feature>
<evidence type="ECO:0000259" key="3">
    <source>
        <dbReference type="Pfam" id="PF13359"/>
    </source>
</evidence>
<comment type="caution">
    <text evidence="5">The sequence shown here is derived from an EMBL/GenBank/DDBJ whole genome shotgun (WGS) entry which is preliminary data.</text>
</comment>
<dbReference type="EMBL" id="CALNXI010000062">
    <property type="protein sequence ID" value="CAH3017403.1"/>
    <property type="molecule type" value="Genomic_DNA"/>
</dbReference>
<sequence length="428" mass="48668">YPEKLKILPHVGMFRFYSPKNKQDVLSWSRAINRDKFKVTMSTKVCSNHFAQGYRNPQCRTPTLYMKGYDCEDKLQRPAPKIRITEVSNKKIRKRKQSGNGQLNDGVQFKKVALDDDIVHENIDLGHDTAPLSPGSVGPVACSVVDKRDVGTQTDRPKLDLVFEFLEPKATEIHYWRGSKSTKTLTKKIKTKKKATCVNDEGVLSKREQFILTLVRTRKGFDVKFLADSFGISPGQVSKIYNTWITFLSQELSFLVPWPSKSEVKKCLPKRFKRFENVRIIIDCLELFIQKPNIPSSQKITWSSYKHWNTAKLLVGITPTGVISFIPPLWTGSISDKEIVKQSGLVNLLEEGDAVMADKGFLIRDILAFKKVKLVSPAYCRGPRLTAKGTTHTRRVASLRTHVERNILKLKQFRILSGVIPLLLKPVL</sequence>
<name>A0ABN8LJT7_9CNID</name>
<reference evidence="5 6" key="1">
    <citation type="submission" date="2022-05" db="EMBL/GenBank/DDBJ databases">
        <authorList>
            <consortium name="Genoscope - CEA"/>
            <person name="William W."/>
        </authorList>
    </citation>
    <scope>NUCLEOTIDE SEQUENCE [LARGE SCALE GENOMIC DNA]</scope>
</reference>
<evidence type="ECO:0000313" key="6">
    <source>
        <dbReference type="Proteomes" id="UP001159427"/>
    </source>
</evidence>
<comment type="cofactor">
    <cofactor evidence="1">
        <name>a divalent metal cation</name>
        <dbReference type="ChEBI" id="CHEBI:60240"/>
    </cofactor>
</comment>
<organism evidence="5 6">
    <name type="scientific">Porites evermanni</name>
    <dbReference type="NCBI Taxonomy" id="104178"/>
    <lineage>
        <taxon>Eukaryota</taxon>
        <taxon>Metazoa</taxon>
        <taxon>Cnidaria</taxon>
        <taxon>Anthozoa</taxon>
        <taxon>Hexacorallia</taxon>
        <taxon>Scleractinia</taxon>
        <taxon>Fungiina</taxon>
        <taxon>Poritidae</taxon>
        <taxon>Porites</taxon>
    </lineage>
</organism>
<evidence type="ECO:0000259" key="4">
    <source>
        <dbReference type="Pfam" id="PF13613"/>
    </source>
</evidence>
<dbReference type="InterPro" id="IPR027806">
    <property type="entry name" value="HARBI1_dom"/>
</dbReference>
<feature type="non-terminal residue" evidence="5">
    <location>
        <position position="1"/>
    </location>
</feature>
<dbReference type="PANTHER" id="PTHR23080">
    <property type="entry name" value="THAP DOMAIN PROTEIN"/>
    <property type="match status" value="1"/>
</dbReference>
<feature type="domain" description="DDE Tnp4" evidence="3">
    <location>
        <begin position="282"/>
        <end position="421"/>
    </location>
</feature>
<dbReference type="InterPro" id="IPR027805">
    <property type="entry name" value="Transposase_HTH_dom"/>
</dbReference>
<keyword evidence="2" id="KW-0479">Metal-binding</keyword>
<protein>
    <recommendedName>
        <fullName evidence="7">THAP-type domain-containing protein</fullName>
    </recommendedName>
</protein>
<evidence type="ECO:0000256" key="1">
    <source>
        <dbReference type="ARBA" id="ARBA00001968"/>
    </source>
</evidence>
<dbReference type="Pfam" id="PF13359">
    <property type="entry name" value="DDE_Tnp_4"/>
    <property type="match status" value="1"/>
</dbReference>
<evidence type="ECO:0008006" key="7">
    <source>
        <dbReference type="Google" id="ProtNLM"/>
    </source>
</evidence>
<evidence type="ECO:0000313" key="5">
    <source>
        <dbReference type="EMBL" id="CAH3017403.1"/>
    </source>
</evidence>
<keyword evidence="6" id="KW-1185">Reference proteome</keyword>
<feature type="domain" description="Transposase Helix-turn-helix" evidence="4">
    <location>
        <begin position="204"/>
        <end position="253"/>
    </location>
</feature>
<evidence type="ECO:0000256" key="2">
    <source>
        <dbReference type="ARBA" id="ARBA00022723"/>
    </source>
</evidence>
<proteinExistence type="predicted"/>
<accession>A0ABN8LJT7</accession>
<dbReference type="SUPFAM" id="SSF57716">
    <property type="entry name" value="Glucocorticoid receptor-like (DNA-binding domain)"/>
    <property type="match status" value="1"/>
</dbReference>
<dbReference type="PANTHER" id="PTHR23080:SF141">
    <property type="entry name" value="TRANSPOSASE HELIX-TURN-HELIX DOMAIN-CONTAINING PROTEIN"/>
    <property type="match status" value="1"/>
</dbReference>